<proteinExistence type="predicted"/>
<gene>
    <name evidence="1" type="ordered locus">Desor_4221</name>
</gene>
<dbReference type="PATRIC" id="fig|768706.3.peg.4279"/>
<name>G7WHU4_DESOD</name>
<evidence type="ECO:0008006" key="3">
    <source>
        <dbReference type="Google" id="ProtNLM"/>
    </source>
</evidence>
<dbReference type="eggNOG" id="ENOG5034BMX">
    <property type="taxonomic scope" value="Bacteria"/>
</dbReference>
<sequence>MATTISITIDDFGQILLPLEVNKQLNLKNDDYLKVSIQSNQIVIAPFKSWFDDELDEGLLKALLQEGILLDGE</sequence>
<dbReference type="InterPro" id="IPR037914">
    <property type="entry name" value="SpoVT-AbrB_sf"/>
</dbReference>
<dbReference type="RefSeq" id="WP_014186463.1">
    <property type="nucleotide sequence ID" value="NC_016584.1"/>
</dbReference>
<evidence type="ECO:0000313" key="2">
    <source>
        <dbReference type="Proteomes" id="UP000006346"/>
    </source>
</evidence>
<accession>G7WHU4</accession>
<dbReference type="Proteomes" id="UP000006346">
    <property type="component" value="Chromosome"/>
</dbReference>
<dbReference type="EMBL" id="CP003108">
    <property type="protein sequence ID" value="AET69656.1"/>
    <property type="molecule type" value="Genomic_DNA"/>
</dbReference>
<dbReference type="HOGENOM" id="CLU_2751166_0_0_9"/>
<dbReference type="Gene3D" id="2.10.260.10">
    <property type="match status" value="1"/>
</dbReference>
<dbReference type="SUPFAM" id="SSF89447">
    <property type="entry name" value="AbrB/MazE/MraZ-like"/>
    <property type="match status" value="1"/>
</dbReference>
<dbReference type="AlphaFoldDB" id="G7WHU4"/>
<organism evidence="1 2">
    <name type="scientific">Desulfosporosinus orientis (strain ATCC 19365 / DSM 765 / NCIMB 8382 / VKM B-1628 / Singapore I)</name>
    <name type="common">Desulfotomaculum orientis</name>
    <dbReference type="NCBI Taxonomy" id="768706"/>
    <lineage>
        <taxon>Bacteria</taxon>
        <taxon>Bacillati</taxon>
        <taxon>Bacillota</taxon>
        <taxon>Clostridia</taxon>
        <taxon>Eubacteriales</taxon>
        <taxon>Desulfitobacteriaceae</taxon>
        <taxon>Desulfosporosinus</taxon>
    </lineage>
</organism>
<reference evidence="2" key="1">
    <citation type="submission" date="2011-11" db="EMBL/GenBank/DDBJ databases">
        <title>Complete sequence of Desulfosporosinus orientis DSM 765.</title>
        <authorList>
            <person name="Lucas S."/>
            <person name="Han J."/>
            <person name="Lapidus A."/>
            <person name="Cheng J.-F."/>
            <person name="Goodwin L."/>
            <person name="Pitluck S."/>
            <person name="Peters L."/>
            <person name="Ovchinnikova G."/>
            <person name="Teshima H."/>
            <person name="Detter J.C."/>
            <person name="Han C."/>
            <person name="Tapia R."/>
            <person name="Land M."/>
            <person name="Hauser L."/>
            <person name="Kyrpides N."/>
            <person name="Ivanova N."/>
            <person name="Pagani I."/>
            <person name="Pester M."/>
            <person name="Spring S."/>
            <person name="Ollivier B."/>
            <person name="Rattei T."/>
            <person name="Klenk H.-P."/>
            <person name="Wagner M."/>
            <person name="Loy A."/>
            <person name="Woyke T."/>
        </authorList>
    </citation>
    <scope>NUCLEOTIDE SEQUENCE [LARGE SCALE GENOMIC DNA]</scope>
    <source>
        <strain evidence="2">ATCC 19365 / DSM 765 / NCIMB 8382 / VKM B-1628</strain>
    </source>
</reference>
<reference evidence="1 2" key="2">
    <citation type="journal article" date="2012" name="J. Bacteriol.">
        <title>Complete genome sequences of Desulfosporosinus orientis DSM765T, Desulfosporosinus youngiae DSM17734T, Desulfosporosinus meridiei DSM13257T, and Desulfosporosinus acidiphilus DSM22704T.</title>
        <authorList>
            <person name="Pester M."/>
            <person name="Brambilla E."/>
            <person name="Alazard D."/>
            <person name="Rattei T."/>
            <person name="Weinmaier T."/>
            <person name="Han J."/>
            <person name="Lucas S."/>
            <person name="Lapidus A."/>
            <person name="Cheng J.F."/>
            <person name="Goodwin L."/>
            <person name="Pitluck S."/>
            <person name="Peters L."/>
            <person name="Ovchinnikova G."/>
            <person name="Teshima H."/>
            <person name="Detter J.C."/>
            <person name="Han C.S."/>
            <person name="Tapia R."/>
            <person name="Land M.L."/>
            <person name="Hauser L."/>
            <person name="Kyrpides N.C."/>
            <person name="Ivanova N.N."/>
            <person name="Pagani I."/>
            <person name="Huntmann M."/>
            <person name="Wei C.L."/>
            <person name="Davenport K.W."/>
            <person name="Daligault H."/>
            <person name="Chain P.S."/>
            <person name="Chen A."/>
            <person name="Mavromatis K."/>
            <person name="Markowitz V."/>
            <person name="Szeto E."/>
            <person name="Mikhailova N."/>
            <person name="Pati A."/>
            <person name="Wagner M."/>
            <person name="Woyke T."/>
            <person name="Ollivier B."/>
            <person name="Klenk H.P."/>
            <person name="Spring S."/>
            <person name="Loy A."/>
        </authorList>
    </citation>
    <scope>NUCLEOTIDE SEQUENCE [LARGE SCALE GENOMIC DNA]</scope>
    <source>
        <strain evidence="2">ATCC 19365 / DSM 765 / NCIMB 8382 / VKM B-1628</strain>
    </source>
</reference>
<keyword evidence="2" id="KW-1185">Reference proteome</keyword>
<evidence type="ECO:0000313" key="1">
    <source>
        <dbReference type="EMBL" id="AET69656.1"/>
    </source>
</evidence>
<protein>
    <recommendedName>
        <fullName evidence="3">Looped-hinge helix DNA binding domain, AbrB family</fullName>
    </recommendedName>
</protein>
<dbReference type="OrthoDB" id="1799132at2"/>
<dbReference type="KEGG" id="dor:Desor_4221"/>